<protein>
    <recommendedName>
        <fullName evidence="1">Amine oxidase</fullName>
        <ecNumber evidence="1">1.4.3.-</ecNumber>
    </recommendedName>
</protein>
<name>A0ABY0HJ41_9PEZI</name>
<feature type="domain" description="Copper amine oxidase catalytic" evidence="2">
    <location>
        <begin position="130"/>
        <end position="190"/>
    </location>
</feature>
<dbReference type="Proteomes" id="UP000294003">
    <property type="component" value="Unassembled WGS sequence"/>
</dbReference>
<dbReference type="SUPFAM" id="SSF49998">
    <property type="entry name" value="Amine oxidase catalytic domain"/>
    <property type="match status" value="1"/>
</dbReference>
<dbReference type="EC" id="1.4.3.-" evidence="1"/>
<dbReference type="PANTHER" id="PTHR10638">
    <property type="entry name" value="COPPER AMINE OXIDASE"/>
    <property type="match status" value="1"/>
</dbReference>
<keyword evidence="1" id="KW-0186">Copper</keyword>
<evidence type="ECO:0000256" key="1">
    <source>
        <dbReference type="RuleBase" id="RU000672"/>
    </source>
</evidence>
<feature type="domain" description="Copper amine oxidase catalytic" evidence="2">
    <location>
        <begin position="5"/>
        <end position="68"/>
    </location>
</feature>
<organism evidence="3 4">
    <name type="scientific">Monosporascus cannonballus</name>
    <dbReference type="NCBI Taxonomy" id="155416"/>
    <lineage>
        <taxon>Eukaryota</taxon>
        <taxon>Fungi</taxon>
        <taxon>Dikarya</taxon>
        <taxon>Ascomycota</taxon>
        <taxon>Pezizomycotina</taxon>
        <taxon>Sordariomycetes</taxon>
        <taxon>Xylariomycetidae</taxon>
        <taxon>Xylariales</taxon>
        <taxon>Xylariales incertae sedis</taxon>
        <taxon>Monosporascus</taxon>
    </lineage>
</organism>
<keyword evidence="1" id="KW-0560">Oxidoreductase</keyword>
<accession>A0ABY0HJ41</accession>
<proteinExistence type="inferred from homology"/>
<dbReference type="PANTHER" id="PTHR10638:SF20">
    <property type="entry name" value="AMINE OXIDASE"/>
    <property type="match status" value="1"/>
</dbReference>
<evidence type="ECO:0000313" key="3">
    <source>
        <dbReference type="EMBL" id="RYO93704.1"/>
    </source>
</evidence>
<dbReference type="Gene3D" id="2.70.98.20">
    <property type="entry name" value="Copper amine oxidase, catalytic domain"/>
    <property type="match status" value="2"/>
</dbReference>
<evidence type="ECO:0000259" key="2">
    <source>
        <dbReference type="Pfam" id="PF01179"/>
    </source>
</evidence>
<keyword evidence="4" id="KW-1185">Reference proteome</keyword>
<reference evidence="3 4" key="1">
    <citation type="submission" date="2018-06" db="EMBL/GenBank/DDBJ databases">
        <title>Complete Genomes of Monosporascus.</title>
        <authorList>
            <person name="Robinson A.J."/>
            <person name="Natvig D.O."/>
        </authorList>
    </citation>
    <scope>NUCLEOTIDE SEQUENCE [LARGE SCALE GENOMIC DNA]</scope>
    <source>
        <strain evidence="3 4">CBS 609.92</strain>
    </source>
</reference>
<gene>
    <name evidence="3" type="ORF">DL762_000909</name>
</gene>
<comment type="similarity">
    <text evidence="1">Belongs to the copper/topaquinone oxidase family.</text>
</comment>
<comment type="cofactor">
    <cofactor evidence="1">
        <name>Cu cation</name>
        <dbReference type="ChEBI" id="CHEBI:23378"/>
    </cofactor>
    <text evidence="1">Contains 1 topaquinone per subunit.</text>
</comment>
<dbReference type="InterPro" id="IPR000269">
    <property type="entry name" value="Cu_amine_oxidase"/>
</dbReference>
<dbReference type="EMBL" id="QJNS01000016">
    <property type="protein sequence ID" value="RYO93704.1"/>
    <property type="molecule type" value="Genomic_DNA"/>
</dbReference>
<comment type="caution">
    <text evidence="3">The sequence shown here is derived from an EMBL/GenBank/DDBJ whole genome shotgun (WGS) entry which is preliminary data.</text>
</comment>
<sequence length="225" mass="25012">MANLSAISIFESDAGFSLSMHRTGGGSSVYRFQNFGVVKATLLSLRSIATVGNYAYIFDYAFHVDGSLGGHRVQHPVGHPGPLHEHVVIFKADFGILGVNNSLRVSELKAAPTSQPLWRGLGLRQVASRQNPQQDFTRFLDGEGVDGKDIVVWFKLGMHHFTHTEDAPVTLYSEAVNSVLFAPQNFFEQAQEGNLRNRRWIVPDAEGDELVVQDFGIELLTFFEY</sequence>
<dbReference type="InterPro" id="IPR036460">
    <property type="entry name" value="Cu_amine_oxidase_C_sf"/>
</dbReference>
<dbReference type="Pfam" id="PF01179">
    <property type="entry name" value="Cu_amine_oxid"/>
    <property type="match status" value="2"/>
</dbReference>
<evidence type="ECO:0000313" key="4">
    <source>
        <dbReference type="Proteomes" id="UP000294003"/>
    </source>
</evidence>
<dbReference type="InterPro" id="IPR015798">
    <property type="entry name" value="Cu_amine_oxidase_C"/>
</dbReference>
<keyword evidence="1" id="KW-0479">Metal-binding</keyword>
<comment type="PTM">
    <text evidence="1">Topaquinone (TPQ) is generated by copper-dependent autoxidation of a specific tyrosyl residue.</text>
</comment>
<keyword evidence="1" id="KW-0801">TPQ</keyword>